<dbReference type="Proteomes" id="UP001379533">
    <property type="component" value="Chromosome"/>
</dbReference>
<name>A0ABZ2K024_9BACT</name>
<comment type="similarity">
    <text evidence="1 5">Belongs to the MreC family.</text>
</comment>
<keyword evidence="6" id="KW-0175">Coiled coil</keyword>
<feature type="coiled-coil region" evidence="6">
    <location>
        <begin position="77"/>
        <end position="107"/>
    </location>
</feature>
<dbReference type="Gene3D" id="2.40.10.340">
    <property type="entry name" value="Rod shape-determining protein MreC, domain 1"/>
    <property type="match status" value="1"/>
</dbReference>
<dbReference type="PANTHER" id="PTHR34138:SF1">
    <property type="entry name" value="CELL SHAPE-DETERMINING PROTEIN MREC"/>
    <property type="match status" value="1"/>
</dbReference>
<evidence type="ECO:0000256" key="4">
    <source>
        <dbReference type="ARBA" id="ARBA00032089"/>
    </source>
</evidence>
<dbReference type="InterPro" id="IPR042175">
    <property type="entry name" value="Cell/Rod_MreC_2"/>
</dbReference>
<feature type="domain" description="Rod shape-determining protein MreC beta-barrel core" evidence="8">
    <location>
        <begin position="123"/>
        <end position="272"/>
    </location>
</feature>
<dbReference type="Gene3D" id="2.40.10.350">
    <property type="entry name" value="Rod shape-determining protein MreC, domain 2"/>
    <property type="match status" value="1"/>
</dbReference>
<evidence type="ECO:0000256" key="3">
    <source>
        <dbReference type="ARBA" id="ARBA00022960"/>
    </source>
</evidence>
<keyword evidence="10" id="KW-1185">Reference proteome</keyword>
<protein>
    <recommendedName>
        <fullName evidence="2 5">Cell shape-determining protein MreC</fullName>
    </recommendedName>
    <alternativeName>
        <fullName evidence="4 5">Cell shape protein MreC</fullName>
    </alternativeName>
</protein>
<gene>
    <name evidence="9" type="primary">mreC</name>
    <name evidence="9" type="ORF">LZC95_36545</name>
</gene>
<dbReference type="InterPro" id="IPR042177">
    <property type="entry name" value="Cell/Rod_1"/>
</dbReference>
<evidence type="ECO:0000313" key="10">
    <source>
        <dbReference type="Proteomes" id="UP001379533"/>
    </source>
</evidence>
<evidence type="ECO:0000256" key="5">
    <source>
        <dbReference type="PIRNR" id="PIRNR038471"/>
    </source>
</evidence>
<feature type="transmembrane region" description="Helical" evidence="7">
    <location>
        <begin position="6"/>
        <end position="25"/>
    </location>
</feature>
<reference evidence="9 10" key="1">
    <citation type="submission" date="2021-12" db="EMBL/GenBank/DDBJ databases">
        <title>Discovery of the Pendulisporaceae a myxobacterial family with distinct sporulation behavior and unique specialized metabolism.</title>
        <authorList>
            <person name="Garcia R."/>
            <person name="Popoff A."/>
            <person name="Bader C.D."/>
            <person name="Loehr J."/>
            <person name="Walesch S."/>
            <person name="Walt C."/>
            <person name="Boldt J."/>
            <person name="Bunk B."/>
            <person name="Haeckl F.J.F.P.J."/>
            <person name="Gunesch A.P."/>
            <person name="Birkelbach J."/>
            <person name="Nuebel U."/>
            <person name="Pietschmann T."/>
            <person name="Bach T."/>
            <person name="Mueller R."/>
        </authorList>
    </citation>
    <scope>NUCLEOTIDE SEQUENCE [LARGE SCALE GENOMIC DNA]</scope>
    <source>
        <strain evidence="9 10">MSr12523</strain>
    </source>
</reference>
<dbReference type="PIRSF" id="PIRSF038471">
    <property type="entry name" value="MreC"/>
    <property type="match status" value="1"/>
</dbReference>
<evidence type="ECO:0000256" key="6">
    <source>
        <dbReference type="SAM" id="Coils"/>
    </source>
</evidence>
<dbReference type="EMBL" id="CP089982">
    <property type="protein sequence ID" value="WXA91947.1"/>
    <property type="molecule type" value="Genomic_DNA"/>
</dbReference>
<organism evidence="9 10">
    <name type="scientific">Pendulispora brunnea</name>
    <dbReference type="NCBI Taxonomy" id="2905690"/>
    <lineage>
        <taxon>Bacteria</taxon>
        <taxon>Pseudomonadati</taxon>
        <taxon>Myxococcota</taxon>
        <taxon>Myxococcia</taxon>
        <taxon>Myxococcales</taxon>
        <taxon>Sorangiineae</taxon>
        <taxon>Pendulisporaceae</taxon>
        <taxon>Pendulispora</taxon>
    </lineage>
</organism>
<keyword evidence="7" id="KW-0812">Transmembrane</keyword>
<keyword evidence="3 5" id="KW-0133">Cell shape</keyword>
<dbReference type="InterPro" id="IPR055342">
    <property type="entry name" value="MreC_beta-barrel_core"/>
</dbReference>
<sequence>MSPALKRYRDIAIVVVLLTVPFFFLRSNMKKPENMNAMDRVILRISAPIEYGAATLSRGISHVVSDYVYLVDVKADQDKLSYDNARLREQVQKLSAQQVENQELRRLLQLRETTPADTVSALVVAKDFTEFFRVTRVVLDRGSRDIRPHQPVISPDGVVGAVLHVIGDAIDVQLSVDAAFGIDVEDERTHARGFVRGTGDPARYACKVEMVDARDEVQVGDLMVTSGKGKWFPRGIPVARVTKVVKRELGRDQEVEASPTVNFSRLDTVLILVTPPAEESTLDLSPRSASQNTRQK</sequence>
<evidence type="ECO:0000256" key="2">
    <source>
        <dbReference type="ARBA" id="ARBA00013855"/>
    </source>
</evidence>
<dbReference type="Pfam" id="PF04085">
    <property type="entry name" value="MreC"/>
    <property type="match status" value="1"/>
</dbReference>
<evidence type="ECO:0000313" key="9">
    <source>
        <dbReference type="EMBL" id="WXA91947.1"/>
    </source>
</evidence>
<keyword evidence="7" id="KW-0472">Membrane</keyword>
<dbReference type="PANTHER" id="PTHR34138">
    <property type="entry name" value="CELL SHAPE-DETERMINING PROTEIN MREC"/>
    <property type="match status" value="1"/>
</dbReference>
<evidence type="ECO:0000256" key="7">
    <source>
        <dbReference type="SAM" id="Phobius"/>
    </source>
</evidence>
<dbReference type="RefSeq" id="WP_394842564.1">
    <property type="nucleotide sequence ID" value="NZ_CP089982.1"/>
</dbReference>
<comment type="function">
    <text evidence="5">Involved in formation and maintenance of cell shape.</text>
</comment>
<keyword evidence="7" id="KW-1133">Transmembrane helix</keyword>
<accession>A0ABZ2K024</accession>
<evidence type="ECO:0000256" key="1">
    <source>
        <dbReference type="ARBA" id="ARBA00009369"/>
    </source>
</evidence>
<dbReference type="NCBIfam" id="TIGR00219">
    <property type="entry name" value="mreC"/>
    <property type="match status" value="1"/>
</dbReference>
<evidence type="ECO:0000259" key="8">
    <source>
        <dbReference type="Pfam" id="PF04085"/>
    </source>
</evidence>
<proteinExistence type="inferred from homology"/>
<dbReference type="InterPro" id="IPR007221">
    <property type="entry name" value="MreC"/>
</dbReference>